<dbReference type="RefSeq" id="WP_344624927.1">
    <property type="nucleotide sequence ID" value="NZ_BAAALD010000036.1"/>
</dbReference>
<dbReference type="InterPro" id="IPR043502">
    <property type="entry name" value="DNA/RNA_pol_sf"/>
</dbReference>
<dbReference type="Gene3D" id="3.40.1170.60">
    <property type="match status" value="1"/>
</dbReference>
<evidence type="ECO:0000313" key="5">
    <source>
        <dbReference type="EMBL" id="GAA1091394.1"/>
    </source>
</evidence>
<dbReference type="Pfam" id="PF00817">
    <property type="entry name" value="IMS"/>
    <property type="match status" value="1"/>
</dbReference>
<reference evidence="6" key="1">
    <citation type="journal article" date="2019" name="Int. J. Syst. Evol. Microbiol.">
        <title>The Global Catalogue of Microorganisms (GCM) 10K type strain sequencing project: providing services to taxonomists for standard genome sequencing and annotation.</title>
        <authorList>
            <consortium name="The Broad Institute Genomics Platform"/>
            <consortium name="The Broad Institute Genome Sequencing Center for Infectious Disease"/>
            <person name="Wu L."/>
            <person name="Ma J."/>
        </authorList>
    </citation>
    <scope>NUCLEOTIDE SEQUENCE [LARGE SCALE GENOMIC DNA]</scope>
    <source>
        <strain evidence="6">JCM 13002</strain>
    </source>
</reference>
<protein>
    <submittedName>
        <fullName evidence="5">DNA polymerase Y family protein</fullName>
    </submittedName>
</protein>
<feature type="domain" description="UmuC" evidence="4">
    <location>
        <begin position="37"/>
        <end position="156"/>
    </location>
</feature>
<dbReference type="InterPro" id="IPR050356">
    <property type="entry name" value="SulA_CellDiv_inhibitor"/>
</dbReference>
<evidence type="ECO:0000259" key="4">
    <source>
        <dbReference type="Pfam" id="PF00817"/>
    </source>
</evidence>
<evidence type="ECO:0000313" key="6">
    <source>
        <dbReference type="Proteomes" id="UP001499987"/>
    </source>
</evidence>
<dbReference type="CDD" id="cd03468">
    <property type="entry name" value="PolY_like"/>
    <property type="match status" value="1"/>
</dbReference>
<accession>A0ABP4E411</accession>
<dbReference type="PANTHER" id="PTHR35369:SF2">
    <property type="entry name" value="BLR3025 PROTEIN"/>
    <property type="match status" value="1"/>
</dbReference>
<sequence length="516" mass="54740">MAADPENTDAPRALVVWCPDWPVTAVLGTDLDPARAAAVVERGRVLAATDAARAAGARRGQKVRTAQSTVAGLELHDRDLDAEARLFEQVAHTVTGLAPHLEVLRPGICAIPARGPARFHGGEDRLVEKVIDAVEAAGFECRVGIADGLAAARLAARSHRVVPPGESARFLARFPVGELADEKLADLLVRLGLPTIGQFAALPAGSVADRFGPAGVAAHRAARGLEARPVVARPPGFDLTAEERFEEPHLLAEPLVFAARVLAERLHTGLAAAGLACRRFEVEVQCADGTVASRAWRHEGALSIGAVAERVRWQLQAWQHRALFSAAAGGAVALRLVPDGLVADQGRQLSLLDGDREATDRVERAVARVQAILGHTGLVTVELAGGRAPADRVVRTPWGDAHQERRADGPWPGRLPAPSPAYVPPAPVPVRLLDADGQEVQVTARAEALAPPARLILGGRAVEVTGWAGPWPATERWWDTADARRTARLQVTLADGRALLLAVEGGRWRVEGAYDS</sequence>
<proteinExistence type="inferred from homology"/>
<organism evidence="5 6">
    <name type="scientific">Kitasatospora arboriphila</name>
    <dbReference type="NCBI Taxonomy" id="258052"/>
    <lineage>
        <taxon>Bacteria</taxon>
        <taxon>Bacillati</taxon>
        <taxon>Actinomycetota</taxon>
        <taxon>Actinomycetes</taxon>
        <taxon>Kitasatosporales</taxon>
        <taxon>Streptomycetaceae</taxon>
        <taxon>Kitasatospora</taxon>
    </lineage>
</organism>
<dbReference type="InterPro" id="IPR001126">
    <property type="entry name" value="UmuC"/>
</dbReference>
<evidence type="ECO:0000256" key="3">
    <source>
        <dbReference type="ARBA" id="ARBA00025589"/>
    </source>
</evidence>
<dbReference type="PANTHER" id="PTHR35369">
    <property type="entry name" value="BLR3025 PROTEIN-RELATED"/>
    <property type="match status" value="1"/>
</dbReference>
<dbReference type="Gene3D" id="3.30.70.270">
    <property type="match status" value="1"/>
</dbReference>
<evidence type="ECO:0000256" key="1">
    <source>
        <dbReference type="ARBA" id="ARBA00010945"/>
    </source>
</evidence>
<dbReference type="EMBL" id="BAAALD010000036">
    <property type="protein sequence ID" value="GAA1091394.1"/>
    <property type="molecule type" value="Genomic_DNA"/>
</dbReference>
<dbReference type="InterPro" id="IPR043128">
    <property type="entry name" value="Rev_trsase/Diguanyl_cyclase"/>
</dbReference>
<keyword evidence="6" id="KW-1185">Reference proteome</keyword>
<comment type="function">
    <text evidence="3">Poorly processive, error-prone DNA polymerase involved in untargeted mutagenesis. Copies undamaged DNA at stalled replication forks, which arise in vivo from mismatched or misaligned primer ends. These misaligned primers can be extended by PolIV. Exhibits no 3'-5' exonuclease (proofreading) activity. May be involved in translesional synthesis, in conjunction with the beta clamp from PolIII.</text>
</comment>
<evidence type="ECO:0000256" key="2">
    <source>
        <dbReference type="ARBA" id="ARBA00022763"/>
    </source>
</evidence>
<comment type="similarity">
    <text evidence="1">Belongs to the DNA polymerase type-Y family.</text>
</comment>
<keyword evidence="2" id="KW-0227">DNA damage</keyword>
<name>A0ABP4E411_9ACTN</name>
<dbReference type="SUPFAM" id="SSF56672">
    <property type="entry name" value="DNA/RNA polymerases"/>
    <property type="match status" value="1"/>
</dbReference>
<comment type="caution">
    <text evidence="5">The sequence shown here is derived from an EMBL/GenBank/DDBJ whole genome shotgun (WGS) entry which is preliminary data.</text>
</comment>
<gene>
    <name evidence="5" type="ORF">GCM10009663_39010</name>
</gene>
<dbReference type="Proteomes" id="UP001499987">
    <property type="component" value="Unassembled WGS sequence"/>
</dbReference>